<accession>A0ABW5CX92</accession>
<evidence type="ECO:0000256" key="1">
    <source>
        <dbReference type="SAM" id="MobiDB-lite"/>
    </source>
</evidence>
<sequence length="210" mass="24749">MKKITKWALTLMLAAFALGAQAQSKLKLEQDLADLRAWMRTKANQGDSLTRAEWPHIKSEYTTRTQHQERNSGQLSDKSKQEYSELKSGYRQLEQKNEERYGDPLNRETAARWERTLAGTSNIRGIKSHQMRDAFIRFMDSVRAQRSNWSLRDWDYAEHVYLQLSDRKQQVLDNMTTGDKMKVAALQVEFNTLRTSRDVKERYNESRQQR</sequence>
<gene>
    <name evidence="3" type="ORF">ACFSKP_06330</name>
</gene>
<proteinExistence type="predicted"/>
<evidence type="ECO:0000313" key="3">
    <source>
        <dbReference type="EMBL" id="MFD2245864.1"/>
    </source>
</evidence>
<keyword evidence="2" id="KW-0732">Signal</keyword>
<dbReference type="EMBL" id="JBHUIM010000001">
    <property type="protein sequence ID" value="MFD2245864.1"/>
    <property type="molecule type" value="Genomic_DNA"/>
</dbReference>
<dbReference type="Proteomes" id="UP001597374">
    <property type="component" value="Unassembled WGS sequence"/>
</dbReference>
<feature type="compositionally biased region" description="Basic and acidic residues" evidence="1">
    <location>
        <begin position="60"/>
        <end position="70"/>
    </location>
</feature>
<keyword evidence="4" id="KW-1185">Reference proteome</keyword>
<reference evidence="4" key="1">
    <citation type="journal article" date="2019" name="Int. J. Syst. Evol. Microbiol.">
        <title>The Global Catalogue of Microorganisms (GCM) 10K type strain sequencing project: providing services to taxonomists for standard genome sequencing and annotation.</title>
        <authorList>
            <consortium name="The Broad Institute Genomics Platform"/>
            <consortium name="The Broad Institute Genome Sequencing Center for Infectious Disease"/>
            <person name="Wu L."/>
            <person name="Ma J."/>
        </authorList>
    </citation>
    <scope>NUCLEOTIDE SEQUENCE [LARGE SCALE GENOMIC DNA]</scope>
    <source>
        <strain evidence="4">CGMCC 4.1782</strain>
    </source>
</reference>
<feature type="region of interest" description="Disordered" evidence="1">
    <location>
        <begin position="60"/>
        <end position="81"/>
    </location>
</feature>
<name>A0ABW5CX92_9BACT</name>
<feature type="signal peptide" evidence="2">
    <location>
        <begin position="1"/>
        <end position="22"/>
    </location>
</feature>
<comment type="caution">
    <text evidence="3">The sequence shown here is derived from an EMBL/GenBank/DDBJ whole genome shotgun (WGS) entry which is preliminary data.</text>
</comment>
<evidence type="ECO:0000313" key="4">
    <source>
        <dbReference type="Proteomes" id="UP001597374"/>
    </source>
</evidence>
<dbReference type="RefSeq" id="WP_250427510.1">
    <property type="nucleotide sequence ID" value="NZ_JALPRR010000001.1"/>
</dbReference>
<feature type="chain" id="PRO_5045064778" evidence="2">
    <location>
        <begin position="23"/>
        <end position="210"/>
    </location>
</feature>
<organism evidence="3 4">
    <name type="scientific">Pontibacter ruber</name>
    <dbReference type="NCBI Taxonomy" id="1343895"/>
    <lineage>
        <taxon>Bacteria</taxon>
        <taxon>Pseudomonadati</taxon>
        <taxon>Bacteroidota</taxon>
        <taxon>Cytophagia</taxon>
        <taxon>Cytophagales</taxon>
        <taxon>Hymenobacteraceae</taxon>
        <taxon>Pontibacter</taxon>
    </lineage>
</organism>
<evidence type="ECO:0000256" key="2">
    <source>
        <dbReference type="SAM" id="SignalP"/>
    </source>
</evidence>
<protein>
    <submittedName>
        <fullName evidence="3">DUF6565 domain-containing protein</fullName>
    </submittedName>
</protein>